<proteinExistence type="predicted"/>
<reference evidence="1" key="1">
    <citation type="submission" date="2020-10" db="EMBL/GenBank/DDBJ databases">
        <authorList>
            <person name="Muller C M."/>
        </authorList>
    </citation>
    <scope>NUCLEOTIDE SEQUENCE</scope>
    <source>
        <strain evidence="1">THUN-12</strain>
    </source>
</reference>
<name>A0A9W4D2F0_BLUGR</name>
<dbReference type="Proteomes" id="UP000683417">
    <property type="component" value="Unassembled WGS sequence"/>
</dbReference>
<organism evidence="1 2">
    <name type="scientific">Blumeria graminis f. sp. triticale</name>
    <dbReference type="NCBI Taxonomy" id="1689686"/>
    <lineage>
        <taxon>Eukaryota</taxon>
        <taxon>Fungi</taxon>
        <taxon>Dikarya</taxon>
        <taxon>Ascomycota</taxon>
        <taxon>Pezizomycotina</taxon>
        <taxon>Leotiomycetes</taxon>
        <taxon>Erysiphales</taxon>
        <taxon>Erysiphaceae</taxon>
        <taxon>Blumeria</taxon>
    </lineage>
</organism>
<dbReference type="AlphaFoldDB" id="A0A9W4D2F0"/>
<evidence type="ECO:0000313" key="2">
    <source>
        <dbReference type="Proteomes" id="UP000683417"/>
    </source>
</evidence>
<evidence type="ECO:0000313" key="1">
    <source>
        <dbReference type="EMBL" id="CAD6502879.1"/>
    </source>
</evidence>
<protein>
    <submittedName>
        <fullName evidence="1">BgTH12-05468</fullName>
    </submittedName>
</protein>
<dbReference type="EMBL" id="CAJHIT010000006">
    <property type="protein sequence ID" value="CAD6502879.1"/>
    <property type="molecule type" value="Genomic_DNA"/>
</dbReference>
<sequence length="31" mass="3373">MTAFLSSQTQSPSFRAVVVPALIPSKLLVFH</sequence>
<comment type="caution">
    <text evidence="1">The sequence shown here is derived from an EMBL/GenBank/DDBJ whole genome shotgun (WGS) entry which is preliminary data.</text>
</comment>
<accession>A0A9W4D2F0</accession>
<gene>
    <name evidence="1" type="ORF">BGTH12_LOCUS4237</name>
</gene>